<dbReference type="Gene3D" id="3.30.710.10">
    <property type="entry name" value="Potassium Channel Kv1.1, Chain A"/>
    <property type="match status" value="1"/>
</dbReference>
<protein>
    <submittedName>
        <fullName evidence="3">Protein roadkill</fullName>
    </submittedName>
</protein>
<dbReference type="PROSITE" id="PS50144">
    <property type="entry name" value="MATH"/>
    <property type="match status" value="1"/>
</dbReference>
<dbReference type="Gene3D" id="1.25.40.420">
    <property type="match status" value="1"/>
</dbReference>
<dbReference type="CDD" id="cd18186">
    <property type="entry name" value="BTB_POZ_ZBTB_KLHL-like"/>
    <property type="match status" value="1"/>
</dbReference>
<dbReference type="InterPro" id="IPR000210">
    <property type="entry name" value="BTB/POZ_dom"/>
</dbReference>
<dbReference type="EMBL" id="BGPR01000306">
    <property type="protein sequence ID" value="GBM11956.1"/>
    <property type="molecule type" value="Genomic_DNA"/>
</dbReference>
<evidence type="ECO:0000313" key="4">
    <source>
        <dbReference type="Proteomes" id="UP000499080"/>
    </source>
</evidence>
<dbReference type="SUPFAM" id="SSF49599">
    <property type="entry name" value="TRAF domain-like"/>
    <property type="match status" value="1"/>
</dbReference>
<dbReference type="SUPFAM" id="SSF54695">
    <property type="entry name" value="POZ domain"/>
    <property type="match status" value="1"/>
</dbReference>
<dbReference type="PROSITE" id="PS50097">
    <property type="entry name" value="BTB"/>
    <property type="match status" value="1"/>
</dbReference>
<dbReference type="PANTHER" id="PTHR24413">
    <property type="entry name" value="SPECKLE-TYPE POZ PROTEIN"/>
    <property type="match status" value="1"/>
</dbReference>
<dbReference type="OrthoDB" id="6359816at2759"/>
<evidence type="ECO:0000313" key="3">
    <source>
        <dbReference type="EMBL" id="GBM11956.1"/>
    </source>
</evidence>
<comment type="caution">
    <text evidence="3">The sequence shown here is derived from an EMBL/GenBank/DDBJ whole genome shotgun (WGS) entry which is preliminary data.</text>
</comment>
<dbReference type="Pfam" id="PF22486">
    <property type="entry name" value="MATH_2"/>
    <property type="match status" value="1"/>
</dbReference>
<gene>
    <name evidence="3" type="primary">rdx_25</name>
    <name evidence="3" type="ORF">AVEN_209646_1</name>
</gene>
<dbReference type="InterPro" id="IPR011333">
    <property type="entry name" value="SKP1/BTB/POZ_sf"/>
</dbReference>
<evidence type="ECO:0000259" key="2">
    <source>
        <dbReference type="PROSITE" id="PS50144"/>
    </source>
</evidence>
<dbReference type="AlphaFoldDB" id="A0A4Y2D7A3"/>
<organism evidence="3 4">
    <name type="scientific">Araneus ventricosus</name>
    <name type="common">Orbweaver spider</name>
    <name type="synonym">Epeira ventricosa</name>
    <dbReference type="NCBI Taxonomy" id="182803"/>
    <lineage>
        <taxon>Eukaryota</taxon>
        <taxon>Metazoa</taxon>
        <taxon>Ecdysozoa</taxon>
        <taxon>Arthropoda</taxon>
        <taxon>Chelicerata</taxon>
        <taxon>Arachnida</taxon>
        <taxon>Araneae</taxon>
        <taxon>Araneomorphae</taxon>
        <taxon>Entelegynae</taxon>
        <taxon>Araneoidea</taxon>
        <taxon>Araneidae</taxon>
        <taxon>Araneus</taxon>
    </lineage>
</organism>
<dbReference type="SMART" id="SM00225">
    <property type="entry name" value="BTB"/>
    <property type="match status" value="1"/>
</dbReference>
<dbReference type="InterPro" id="IPR002083">
    <property type="entry name" value="MATH/TRAF_dom"/>
</dbReference>
<dbReference type="Proteomes" id="UP000499080">
    <property type="component" value="Unassembled WGS sequence"/>
</dbReference>
<feature type="domain" description="MATH" evidence="2">
    <location>
        <begin position="10"/>
        <end position="138"/>
    </location>
</feature>
<name>A0A4Y2D7A3_ARAVE</name>
<proteinExistence type="predicted"/>
<reference evidence="3 4" key="1">
    <citation type="journal article" date="2019" name="Sci. Rep.">
        <title>Orb-weaving spider Araneus ventricosus genome elucidates the spidroin gene catalogue.</title>
        <authorList>
            <person name="Kono N."/>
            <person name="Nakamura H."/>
            <person name="Ohtoshi R."/>
            <person name="Moran D.A.P."/>
            <person name="Shinohara A."/>
            <person name="Yoshida Y."/>
            <person name="Fujiwara M."/>
            <person name="Mori M."/>
            <person name="Tomita M."/>
            <person name="Arakawa K."/>
        </authorList>
    </citation>
    <scope>NUCLEOTIDE SEQUENCE [LARGE SCALE GENOMIC DNA]</scope>
</reference>
<dbReference type="InterPro" id="IPR008974">
    <property type="entry name" value="TRAF-like"/>
</dbReference>
<dbReference type="Pfam" id="PF00651">
    <property type="entry name" value="BTB"/>
    <property type="match status" value="1"/>
</dbReference>
<feature type="domain" description="BTB" evidence="1">
    <location>
        <begin position="340"/>
        <end position="403"/>
    </location>
</feature>
<sequence>MASSESEGRCFTFLWQLENADFCPQKKGEGIGSPGFVVDAIDQARWKLWLYPRGKTKGNLIGFYLNNEAGSKSADKIEIKYELAFIAKDGSVLISSGICKRAFPKGVGFGFDVLREDVFIFRRLVFLQDDTLRARCRIWKSVGEMAEDVQCIAHTRIGIEKRNFICNVKNYSTLKSEKKFAYQIKSTQNDVLLVSVDISLNGEISFEEVIHYKLSFHDQSIKFCTLRLFLTDNLGYRVECNKEEIWFDSPVQRHEFRFSLTKQKLLENKSMYMQKDTFSLLWMWAFFKGVVSEEIEEDKYGYICPEVKIFDAQNDKYEKTNLLNILVDNMKSLYDEHFLSDIKLKTNTSVFPAHKFILCTSSSVFKAMFSNEKERISNYVNIEDLSDDTISRMLLFIYTTRVEDLTWESASRLYVAADKYAIIGLKNICSSYLKDNLSPSNACETLLLSDFHGVSDLKSAVQDYILKHGKQIMNSEEWKALMQTNAKVAAETLCLLFK</sequence>
<accession>A0A4Y2D7A3</accession>
<dbReference type="GO" id="GO:0030163">
    <property type="term" value="P:protein catabolic process"/>
    <property type="evidence" value="ECO:0007669"/>
    <property type="project" value="UniProtKB-ARBA"/>
</dbReference>
<dbReference type="Gene3D" id="2.60.210.10">
    <property type="entry name" value="Apoptosis, Tumor Necrosis Factor Receptor Associated Protein 2, Chain A"/>
    <property type="match status" value="1"/>
</dbReference>
<keyword evidence="4" id="KW-1185">Reference proteome</keyword>
<evidence type="ECO:0000259" key="1">
    <source>
        <dbReference type="PROSITE" id="PS50097"/>
    </source>
</evidence>